<evidence type="ECO:0000256" key="1">
    <source>
        <dbReference type="SAM" id="MobiDB-lite"/>
    </source>
</evidence>
<feature type="region of interest" description="Disordered" evidence="1">
    <location>
        <begin position="63"/>
        <end position="100"/>
    </location>
</feature>
<dbReference type="EMBL" id="RWGY01000039">
    <property type="protein sequence ID" value="TVU09899.1"/>
    <property type="molecule type" value="Genomic_DNA"/>
</dbReference>
<feature type="compositionally biased region" description="Low complexity" evidence="1">
    <location>
        <begin position="85"/>
        <end position="99"/>
    </location>
</feature>
<evidence type="ECO:0000313" key="3">
    <source>
        <dbReference type="Proteomes" id="UP000324897"/>
    </source>
</evidence>
<proteinExistence type="predicted"/>
<gene>
    <name evidence="2" type="ORF">EJB05_43398</name>
</gene>
<reference evidence="2 3" key="1">
    <citation type="journal article" date="2019" name="Sci. Rep.">
        <title>A high-quality genome of Eragrostis curvula grass provides insights into Poaceae evolution and supports new strategies to enhance forage quality.</title>
        <authorList>
            <person name="Carballo J."/>
            <person name="Santos B.A.C.M."/>
            <person name="Zappacosta D."/>
            <person name="Garbus I."/>
            <person name="Selva J.P."/>
            <person name="Gallo C.A."/>
            <person name="Diaz A."/>
            <person name="Albertini E."/>
            <person name="Caccamo M."/>
            <person name="Echenique V."/>
        </authorList>
    </citation>
    <scope>NUCLEOTIDE SEQUENCE [LARGE SCALE GENOMIC DNA]</scope>
    <source>
        <strain evidence="3">cv. Victoria</strain>
        <tissue evidence="2">Leaf</tissue>
    </source>
</reference>
<dbReference type="Gramene" id="TVU09899">
    <property type="protein sequence ID" value="TVU09899"/>
    <property type="gene ID" value="EJB05_43398"/>
</dbReference>
<evidence type="ECO:0000313" key="2">
    <source>
        <dbReference type="EMBL" id="TVU09899.1"/>
    </source>
</evidence>
<feature type="non-terminal residue" evidence="2">
    <location>
        <position position="1"/>
    </location>
</feature>
<sequence>PGVVSVARASLSAHSAGLWASPLHCVDDRVHILISSSPRSSRRPLCSRVLLASSSRHYRRKELAAAPSLQPPPSSTPTAKQSAETPSSCSSTPIETSSPVARDRRGFSVMAAGMLRWNRRYGNHHHGELGAATNILECANFAQTQGKPRCISPCFKRFSFYHYIWSHVMCIRYSGVE</sequence>
<dbReference type="AlphaFoldDB" id="A0A5J9TF07"/>
<dbReference type="Proteomes" id="UP000324897">
    <property type="component" value="Chromosome 3"/>
</dbReference>
<accession>A0A5J9TF07</accession>
<comment type="caution">
    <text evidence="2">The sequence shown here is derived from an EMBL/GenBank/DDBJ whole genome shotgun (WGS) entry which is preliminary data.</text>
</comment>
<keyword evidence="3" id="KW-1185">Reference proteome</keyword>
<protein>
    <submittedName>
        <fullName evidence="2">Uncharacterized protein</fullName>
    </submittedName>
</protein>
<name>A0A5J9TF07_9POAL</name>
<organism evidence="2 3">
    <name type="scientific">Eragrostis curvula</name>
    <name type="common">weeping love grass</name>
    <dbReference type="NCBI Taxonomy" id="38414"/>
    <lineage>
        <taxon>Eukaryota</taxon>
        <taxon>Viridiplantae</taxon>
        <taxon>Streptophyta</taxon>
        <taxon>Embryophyta</taxon>
        <taxon>Tracheophyta</taxon>
        <taxon>Spermatophyta</taxon>
        <taxon>Magnoliopsida</taxon>
        <taxon>Liliopsida</taxon>
        <taxon>Poales</taxon>
        <taxon>Poaceae</taxon>
        <taxon>PACMAD clade</taxon>
        <taxon>Chloridoideae</taxon>
        <taxon>Eragrostideae</taxon>
        <taxon>Eragrostidinae</taxon>
        <taxon>Eragrostis</taxon>
    </lineage>
</organism>